<dbReference type="PANTHER" id="PTHR11505">
    <property type="entry name" value="L1 TRANSPOSABLE ELEMENT-RELATED"/>
    <property type="match status" value="1"/>
</dbReference>
<feature type="region of interest" description="Disordered" evidence="2">
    <location>
        <begin position="43"/>
        <end position="64"/>
    </location>
</feature>
<accession>A0A8J9ULL0</accession>
<protein>
    <recommendedName>
        <fullName evidence="3">FP protein C-terminal domain-containing protein</fullName>
    </recommendedName>
</protein>
<dbReference type="InterPro" id="IPR004244">
    <property type="entry name" value="Transposase_22"/>
</dbReference>
<feature type="region of interest" description="Disordered" evidence="2">
    <location>
        <begin position="1"/>
        <end position="23"/>
    </location>
</feature>
<organism evidence="4 5">
    <name type="scientific">Brenthis ino</name>
    <name type="common">lesser marbled fritillary</name>
    <dbReference type="NCBI Taxonomy" id="405034"/>
    <lineage>
        <taxon>Eukaryota</taxon>
        <taxon>Metazoa</taxon>
        <taxon>Ecdysozoa</taxon>
        <taxon>Arthropoda</taxon>
        <taxon>Hexapoda</taxon>
        <taxon>Insecta</taxon>
        <taxon>Pterygota</taxon>
        <taxon>Neoptera</taxon>
        <taxon>Endopterygota</taxon>
        <taxon>Lepidoptera</taxon>
        <taxon>Glossata</taxon>
        <taxon>Ditrysia</taxon>
        <taxon>Papilionoidea</taxon>
        <taxon>Nymphalidae</taxon>
        <taxon>Heliconiinae</taxon>
        <taxon>Argynnini</taxon>
        <taxon>Brenthis</taxon>
    </lineage>
</organism>
<keyword evidence="1" id="KW-0175">Coiled coil</keyword>
<keyword evidence="5" id="KW-1185">Reference proteome</keyword>
<dbReference type="Proteomes" id="UP000838878">
    <property type="component" value="Chromosome 2"/>
</dbReference>
<feature type="non-terminal residue" evidence="4">
    <location>
        <position position="342"/>
    </location>
</feature>
<feature type="domain" description="FP protein C-terminal" evidence="3">
    <location>
        <begin position="288"/>
        <end position="338"/>
    </location>
</feature>
<feature type="compositionally biased region" description="Polar residues" evidence="2">
    <location>
        <begin position="52"/>
        <end position="64"/>
    </location>
</feature>
<dbReference type="Pfam" id="PF25298">
    <property type="entry name" value="Baculo_FP_2nd"/>
    <property type="match status" value="1"/>
</dbReference>
<proteinExistence type="predicted"/>
<dbReference type="AlphaFoldDB" id="A0A8J9ULL0"/>
<evidence type="ECO:0000313" key="4">
    <source>
        <dbReference type="EMBL" id="CAH0721234.1"/>
    </source>
</evidence>
<feature type="coiled-coil region" evidence="1">
    <location>
        <begin position="133"/>
        <end position="181"/>
    </location>
</feature>
<dbReference type="Gene3D" id="3.30.70.1820">
    <property type="entry name" value="L1 transposable element, RRM domain"/>
    <property type="match status" value="1"/>
</dbReference>
<evidence type="ECO:0000256" key="2">
    <source>
        <dbReference type="SAM" id="MobiDB-lite"/>
    </source>
</evidence>
<name>A0A8J9ULL0_9NEOP</name>
<reference evidence="4" key="1">
    <citation type="submission" date="2021-12" db="EMBL/GenBank/DDBJ databases">
        <authorList>
            <person name="Martin H S."/>
        </authorList>
    </citation>
    <scope>NUCLEOTIDE SEQUENCE</scope>
</reference>
<dbReference type="OrthoDB" id="7337441at2759"/>
<evidence type="ECO:0000256" key="1">
    <source>
        <dbReference type="SAM" id="Coils"/>
    </source>
</evidence>
<dbReference type="EMBL" id="OV170222">
    <property type="protein sequence ID" value="CAH0721234.1"/>
    <property type="molecule type" value="Genomic_DNA"/>
</dbReference>
<dbReference type="InterPro" id="IPR057251">
    <property type="entry name" value="FP_C"/>
</dbReference>
<sequence>MANVQRTPPQKPKTPQNLPAHQTMTQSEPDINLAIQMSENVNTSRNKRPRHNNSPQTGQVSAVNSGFNLRDLQDTLAEWKTDQDTCISKMFGEQTALITSLITEIKDIKTQNAQIKKSNTEICNSNAEIVQSISFMNNKFKEMKKEIEELKKDRQEQRIYIESLERKINDLQQKTRSSSVEIRNIPQNESETSSSLIQTVCSIGKVVGVHIPPSDFRDIYRLPGKPNNSATPRPIIAEFTTVQTKQKVISSVQSFNKTKKSRDDKINTEIIGIAGKRQPVYITDKLSPSTKKLFFIAREFAKKNNFQFCWISNGNILLRKQVGEKQILVNNEKCLNDILPTL</sequence>
<evidence type="ECO:0000313" key="5">
    <source>
        <dbReference type="Proteomes" id="UP000838878"/>
    </source>
</evidence>
<evidence type="ECO:0000259" key="3">
    <source>
        <dbReference type="Pfam" id="PF25298"/>
    </source>
</evidence>
<gene>
    <name evidence="4" type="ORF">BINO364_LOCUS7354</name>
</gene>